<keyword evidence="4 5" id="KW-0238">DNA-binding</keyword>
<dbReference type="Gene3D" id="6.20.210.20">
    <property type="entry name" value="THAP domain"/>
    <property type="match status" value="1"/>
</dbReference>
<accession>A0A672FVP1</accession>
<evidence type="ECO:0000256" key="1">
    <source>
        <dbReference type="ARBA" id="ARBA00022723"/>
    </source>
</evidence>
<dbReference type="AlphaFoldDB" id="A0A672FVP1"/>
<dbReference type="SMART" id="SM00980">
    <property type="entry name" value="THAP"/>
    <property type="match status" value="1"/>
</dbReference>
<feature type="domain" description="THAP-type" evidence="7">
    <location>
        <begin position="1"/>
        <end position="94"/>
    </location>
</feature>
<keyword evidence="1" id="KW-0479">Metal-binding</keyword>
<dbReference type="PROSITE" id="PS50950">
    <property type="entry name" value="ZF_THAP"/>
    <property type="match status" value="1"/>
</dbReference>
<evidence type="ECO:0000313" key="8">
    <source>
        <dbReference type="Ensembl" id="ENSSFAP00005010891.1"/>
    </source>
</evidence>
<dbReference type="Pfam" id="PF05485">
    <property type="entry name" value="THAP"/>
    <property type="match status" value="1"/>
</dbReference>
<keyword evidence="9" id="KW-1185">Reference proteome</keyword>
<keyword evidence="2 5" id="KW-0863">Zinc-finger</keyword>
<dbReference type="OMA" id="WSERKWI"/>
<dbReference type="SMART" id="SM00692">
    <property type="entry name" value="DM3"/>
    <property type="match status" value="1"/>
</dbReference>
<evidence type="ECO:0000256" key="6">
    <source>
        <dbReference type="SAM" id="MobiDB-lite"/>
    </source>
</evidence>
<dbReference type="InterPro" id="IPR038441">
    <property type="entry name" value="THAP_Znf_sf"/>
</dbReference>
<evidence type="ECO:0000256" key="4">
    <source>
        <dbReference type="ARBA" id="ARBA00023125"/>
    </source>
</evidence>
<dbReference type="GO" id="GO:0008270">
    <property type="term" value="F:zinc ion binding"/>
    <property type="evidence" value="ECO:0007669"/>
    <property type="project" value="UniProtKB-KW"/>
</dbReference>
<dbReference type="PANTHER" id="PTHR31751:SF42">
    <property type="entry name" value="PROTEIN CBG10204"/>
    <property type="match status" value="1"/>
</dbReference>
<reference evidence="8" key="2">
    <citation type="submission" date="2025-09" db="UniProtKB">
        <authorList>
            <consortium name="Ensembl"/>
        </authorList>
    </citation>
    <scope>IDENTIFICATION</scope>
</reference>
<dbReference type="Ensembl" id="ENSSFAT00005011359.1">
    <property type="protein sequence ID" value="ENSSFAP00005010891.1"/>
    <property type="gene ID" value="ENSSFAG00005006109.1"/>
</dbReference>
<sequence length="315" mass="35222">MVRMCIYPGCESKMTSWTSLSFHRLPLRDRDLLRLWLIALNMDPSIKVPTLRRLDYRVCSAHFTSEDFYPAQERIEGQKTKRMNLKKNAIPAAAGGGQVEEPEEAMGKVPEIADLSMSFGELELDPADTSYMLPSSKSSSSTGTMSGSASLSGDTGSGWGEKKWLVNESHLLQLFQICPQCKSLITVTKITTKGSQIKIHWSCGKHHGEWQSCPDRRGMPENNLLLVGSTVFTGSTYTDIADWATLLNVPIPHQSQFYRIQKVYILPAIEGAYKKEHNQIISRLVEDSRSGQRLELCGDARCDSPGKHNSVFIYC</sequence>
<feature type="region of interest" description="Disordered" evidence="6">
    <location>
        <begin position="130"/>
        <end position="154"/>
    </location>
</feature>
<evidence type="ECO:0000313" key="9">
    <source>
        <dbReference type="Proteomes" id="UP000472267"/>
    </source>
</evidence>
<dbReference type="Proteomes" id="UP000472267">
    <property type="component" value="Unassembled WGS sequence"/>
</dbReference>
<evidence type="ECO:0000259" key="7">
    <source>
        <dbReference type="PROSITE" id="PS50950"/>
    </source>
</evidence>
<evidence type="ECO:0000256" key="3">
    <source>
        <dbReference type="ARBA" id="ARBA00022833"/>
    </source>
</evidence>
<dbReference type="InParanoid" id="A0A672FVP1"/>
<feature type="compositionally biased region" description="Low complexity" evidence="6">
    <location>
        <begin position="130"/>
        <end position="152"/>
    </location>
</feature>
<organism evidence="8 9">
    <name type="scientific">Salarias fasciatus</name>
    <name type="common">Jewelled blenny</name>
    <name type="synonym">Blennius fasciatus</name>
    <dbReference type="NCBI Taxonomy" id="181472"/>
    <lineage>
        <taxon>Eukaryota</taxon>
        <taxon>Metazoa</taxon>
        <taxon>Chordata</taxon>
        <taxon>Craniata</taxon>
        <taxon>Vertebrata</taxon>
        <taxon>Euteleostomi</taxon>
        <taxon>Actinopterygii</taxon>
        <taxon>Neopterygii</taxon>
        <taxon>Teleostei</taxon>
        <taxon>Neoteleostei</taxon>
        <taxon>Acanthomorphata</taxon>
        <taxon>Ovalentaria</taxon>
        <taxon>Blenniimorphae</taxon>
        <taxon>Blenniiformes</taxon>
        <taxon>Blennioidei</taxon>
        <taxon>Blenniidae</taxon>
        <taxon>Salariinae</taxon>
        <taxon>Salarias</taxon>
    </lineage>
</organism>
<evidence type="ECO:0000256" key="5">
    <source>
        <dbReference type="PROSITE-ProRule" id="PRU00309"/>
    </source>
</evidence>
<dbReference type="SUPFAM" id="SSF57716">
    <property type="entry name" value="Glucocorticoid receptor-like (DNA-binding domain)"/>
    <property type="match status" value="1"/>
</dbReference>
<reference evidence="8" key="1">
    <citation type="submission" date="2025-08" db="UniProtKB">
        <authorList>
            <consortium name="Ensembl"/>
        </authorList>
    </citation>
    <scope>IDENTIFICATION</scope>
</reference>
<name>A0A672FVP1_SALFA</name>
<evidence type="ECO:0000256" key="2">
    <source>
        <dbReference type="ARBA" id="ARBA00022771"/>
    </source>
</evidence>
<dbReference type="GO" id="GO:0003677">
    <property type="term" value="F:DNA binding"/>
    <property type="evidence" value="ECO:0007669"/>
    <property type="project" value="UniProtKB-UniRule"/>
</dbReference>
<proteinExistence type="predicted"/>
<protein>
    <recommendedName>
        <fullName evidence="7">THAP-type domain-containing protein</fullName>
    </recommendedName>
</protein>
<keyword evidence="3" id="KW-0862">Zinc</keyword>
<dbReference type="PANTHER" id="PTHR31751">
    <property type="entry name" value="SI:CH211-108C17.2-RELATED-RELATED"/>
    <property type="match status" value="1"/>
</dbReference>
<dbReference type="InterPro" id="IPR006612">
    <property type="entry name" value="THAP_Znf"/>
</dbReference>